<reference evidence="6" key="1">
    <citation type="submission" date="2025-08" db="UniProtKB">
        <authorList>
            <consortium name="RefSeq"/>
        </authorList>
    </citation>
    <scope>IDENTIFICATION</scope>
</reference>
<dbReference type="Pfam" id="PF00406">
    <property type="entry name" value="ADK"/>
    <property type="match status" value="2"/>
</dbReference>
<keyword evidence="5" id="KW-1185">Reference proteome</keyword>
<protein>
    <submittedName>
        <fullName evidence="6">Adenylate kinase, chloroplastic</fullName>
    </submittedName>
</protein>
<evidence type="ECO:0000313" key="5">
    <source>
        <dbReference type="Proteomes" id="UP000515125"/>
    </source>
</evidence>
<dbReference type="OrthoDB" id="347942at2759"/>
<dbReference type="HAMAP" id="MF_00235">
    <property type="entry name" value="Adenylate_kinase_Adk"/>
    <property type="match status" value="1"/>
</dbReference>
<keyword evidence="1 4" id="KW-0808">Transferase</keyword>
<evidence type="ECO:0000256" key="2">
    <source>
        <dbReference type="ARBA" id="ARBA00022741"/>
    </source>
</evidence>
<evidence type="ECO:0000256" key="4">
    <source>
        <dbReference type="RuleBase" id="RU003330"/>
    </source>
</evidence>
<name>A0A6P6S0I7_9EIME</name>
<comment type="similarity">
    <text evidence="4">Belongs to the adenylate kinase family.</text>
</comment>
<dbReference type="PRINTS" id="PR00094">
    <property type="entry name" value="ADENYLTKNASE"/>
</dbReference>
<keyword evidence="3 4" id="KW-0418">Kinase</keyword>
<dbReference type="InterPro" id="IPR027417">
    <property type="entry name" value="P-loop_NTPase"/>
</dbReference>
<dbReference type="SUPFAM" id="SSF52540">
    <property type="entry name" value="P-loop containing nucleoside triphosphate hydrolases"/>
    <property type="match status" value="1"/>
</dbReference>
<dbReference type="CDD" id="cd01428">
    <property type="entry name" value="ADK"/>
    <property type="match status" value="1"/>
</dbReference>
<dbReference type="PROSITE" id="PS00113">
    <property type="entry name" value="ADENYLATE_KINASE"/>
    <property type="match status" value="1"/>
</dbReference>
<gene>
    <name evidence="6" type="primary">LOC34624068</name>
</gene>
<dbReference type="GO" id="GO:0005524">
    <property type="term" value="F:ATP binding"/>
    <property type="evidence" value="ECO:0007669"/>
    <property type="project" value="InterPro"/>
</dbReference>
<evidence type="ECO:0000256" key="3">
    <source>
        <dbReference type="ARBA" id="ARBA00022777"/>
    </source>
</evidence>
<organism evidence="5 6">
    <name type="scientific">Cyclospora cayetanensis</name>
    <dbReference type="NCBI Taxonomy" id="88456"/>
    <lineage>
        <taxon>Eukaryota</taxon>
        <taxon>Sar</taxon>
        <taxon>Alveolata</taxon>
        <taxon>Apicomplexa</taxon>
        <taxon>Conoidasida</taxon>
        <taxon>Coccidia</taxon>
        <taxon>Eucoccidiorida</taxon>
        <taxon>Eimeriorina</taxon>
        <taxon>Eimeriidae</taxon>
        <taxon>Cyclospora</taxon>
    </lineage>
</organism>
<dbReference type="RefSeq" id="XP_026193309.1">
    <property type="nucleotide sequence ID" value="XM_026337524.1"/>
</dbReference>
<evidence type="ECO:0000313" key="6">
    <source>
        <dbReference type="RefSeq" id="XP_026193309.1"/>
    </source>
</evidence>
<dbReference type="AlphaFoldDB" id="A0A6P6S0I7"/>
<dbReference type="InterPro" id="IPR000850">
    <property type="entry name" value="Adenylat/UMP-CMP_kin"/>
</dbReference>
<dbReference type="GO" id="GO:0019205">
    <property type="term" value="F:nucleobase-containing compound kinase activity"/>
    <property type="evidence" value="ECO:0007669"/>
    <property type="project" value="InterPro"/>
</dbReference>
<dbReference type="GO" id="GO:0006139">
    <property type="term" value="P:nucleobase-containing compound metabolic process"/>
    <property type="evidence" value="ECO:0007669"/>
    <property type="project" value="InterPro"/>
</dbReference>
<dbReference type="InterPro" id="IPR033690">
    <property type="entry name" value="Adenylat_kinase_CS"/>
</dbReference>
<evidence type="ECO:0000256" key="1">
    <source>
        <dbReference type="ARBA" id="ARBA00022679"/>
    </source>
</evidence>
<dbReference type="GeneID" id="34624068"/>
<dbReference type="Proteomes" id="UP000515125">
    <property type="component" value="Unplaced"/>
</dbReference>
<accession>A0A6P6S0I7</accession>
<dbReference type="Gene3D" id="3.40.50.300">
    <property type="entry name" value="P-loop containing nucleotide triphosphate hydrolases"/>
    <property type="match status" value="1"/>
</dbReference>
<keyword evidence="2" id="KW-0547">Nucleotide-binding</keyword>
<dbReference type="PANTHER" id="PTHR23359">
    <property type="entry name" value="NUCLEOTIDE KINASE"/>
    <property type="match status" value="1"/>
</dbReference>
<sequence length="327" mass="35060">MWPLQERTAETQCDAGCTPGSSCTEVRGDPHSRVFAAGQISSQLRGDYRDTHPKTSFASLPIPVVLLLGPPCSGKGTVCQELQQKLAAAHVSTGDELRRITQVAEEAEKHACSAAAAATGSVAGFPIEVIQAVGQRMREGLLVEDALVAQVLQHRLSAAAREPLRQHQTEAVLPQVLLLDGFPRTAAQVSMLQQMGAWPAAVLLLSASTEYLLPRLAGRLVDPSTGTIYGPHRPPPTTMSEELQAAKREDDSSHIFHRRILTYNDCLPSILEALKTGRPAPKVIEVDATRHIDDVTKDSLEALQSLLSDQGCGAHEASLRSPAAPSK</sequence>
<proteinExistence type="inferred from homology"/>